<comment type="caution">
    <text evidence="2">The sequence shown here is derived from an EMBL/GenBank/DDBJ whole genome shotgun (WGS) entry which is preliminary data.</text>
</comment>
<evidence type="ECO:0000313" key="2">
    <source>
        <dbReference type="EMBL" id="PFH60490.1"/>
    </source>
</evidence>
<keyword evidence="3" id="KW-1185">Reference proteome</keyword>
<feature type="compositionally biased region" description="Basic and acidic residues" evidence="1">
    <location>
        <begin position="8"/>
        <end position="25"/>
    </location>
</feature>
<sequence length="93" mass="10004">MTPILCHPPKEKGREGADERRRRPDQATGVVIQGETGRGREDKSASARGARRGGLRNQSNDEEEDEEEEEKEASCGSVRPGNGGDSGDGRRAG</sequence>
<dbReference type="Proteomes" id="UP000037136">
    <property type="component" value="Unassembled WGS sequence"/>
</dbReference>
<gene>
    <name evidence="2" type="ORF">XA68_10880</name>
</gene>
<dbReference type="AlphaFoldDB" id="A0A2A9PHX5"/>
<feature type="compositionally biased region" description="Acidic residues" evidence="1">
    <location>
        <begin position="60"/>
        <end position="71"/>
    </location>
</feature>
<dbReference type="EMBL" id="LAZP02000126">
    <property type="protein sequence ID" value="PFH60490.1"/>
    <property type="molecule type" value="Genomic_DNA"/>
</dbReference>
<feature type="region of interest" description="Disordered" evidence="1">
    <location>
        <begin position="1"/>
        <end position="93"/>
    </location>
</feature>
<evidence type="ECO:0000313" key="3">
    <source>
        <dbReference type="Proteomes" id="UP000037136"/>
    </source>
</evidence>
<organism evidence="2 3">
    <name type="scientific">Ophiocordyceps unilateralis</name>
    <name type="common">Zombie-ant fungus</name>
    <name type="synonym">Torrubia unilateralis</name>
    <dbReference type="NCBI Taxonomy" id="268505"/>
    <lineage>
        <taxon>Eukaryota</taxon>
        <taxon>Fungi</taxon>
        <taxon>Dikarya</taxon>
        <taxon>Ascomycota</taxon>
        <taxon>Pezizomycotina</taxon>
        <taxon>Sordariomycetes</taxon>
        <taxon>Hypocreomycetidae</taxon>
        <taxon>Hypocreales</taxon>
        <taxon>Ophiocordycipitaceae</taxon>
        <taxon>Ophiocordyceps</taxon>
    </lineage>
</organism>
<name>A0A2A9PHX5_OPHUN</name>
<proteinExistence type="predicted"/>
<accession>A0A2A9PHX5</accession>
<evidence type="ECO:0000256" key="1">
    <source>
        <dbReference type="SAM" id="MobiDB-lite"/>
    </source>
</evidence>
<reference evidence="2 3" key="2">
    <citation type="journal article" date="2017" name="Sci. Rep.">
        <title>Ant-infecting Ophiocordyceps genomes reveal a high diversity of potential behavioral manipulation genes and a possible major role for enterotoxins.</title>
        <authorList>
            <person name="de Bekker C."/>
            <person name="Ohm R.A."/>
            <person name="Evans H.C."/>
            <person name="Brachmann A."/>
            <person name="Hughes D.P."/>
        </authorList>
    </citation>
    <scope>NUCLEOTIDE SEQUENCE [LARGE SCALE GENOMIC DNA]</scope>
    <source>
        <strain evidence="2 3">SC16a</strain>
    </source>
</reference>
<reference evidence="2 3" key="1">
    <citation type="journal article" date="2015" name="BMC Genomics">
        <title>Gene expression during zombie ant biting behavior reflects the complexity underlying fungal parasitic behavioral manipulation.</title>
        <authorList>
            <person name="de Bekker C."/>
            <person name="Ohm R.A."/>
            <person name="Loreto R.G."/>
            <person name="Sebastian A."/>
            <person name="Albert I."/>
            <person name="Merrow M."/>
            <person name="Brachmann A."/>
            <person name="Hughes D.P."/>
        </authorList>
    </citation>
    <scope>NUCLEOTIDE SEQUENCE [LARGE SCALE GENOMIC DNA]</scope>
    <source>
        <strain evidence="2 3">SC16a</strain>
    </source>
</reference>
<protein>
    <submittedName>
        <fullName evidence="2">Uncharacterized protein</fullName>
    </submittedName>
</protein>